<dbReference type="GO" id="GO:0005549">
    <property type="term" value="F:odorant binding"/>
    <property type="evidence" value="ECO:0007669"/>
    <property type="project" value="InterPro"/>
</dbReference>
<evidence type="ECO:0000256" key="4">
    <source>
        <dbReference type="ARBA" id="ARBA00022725"/>
    </source>
</evidence>
<feature type="transmembrane region" description="Helical" evidence="9">
    <location>
        <begin position="74"/>
        <end position="94"/>
    </location>
</feature>
<dbReference type="GO" id="GO:0007165">
    <property type="term" value="P:signal transduction"/>
    <property type="evidence" value="ECO:0007669"/>
    <property type="project" value="UniProtKB-KW"/>
</dbReference>
<proteinExistence type="predicted"/>
<accession>A0A310SKQ6</accession>
<protein>
    <submittedName>
        <fullName evidence="10">Odorant receptor Or2</fullName>
    </submittedName>
</protein>
<evidence type="ECO:0000256" key="7">
    <source>
        <dbReference type="ARBA" id="ARBA00023170"/>
    </source>
</evidence>
<keyword evidence="3 9" id="KW-0812">Transmembrane</keyword>
<evidence type="ECO:0000256" key="2">
    <source>
        <dbReference type="ARBA" id="ARBA00022606"/>
    </source>
</evidence>
<feature type="transmembrane region" description="Helical" evidence="9">
    <location>
        <begin position="36"/>
        <end position="54"/>
    </location>
</feature>
<evidence type="ECO:0000256" key="8">
    <source>
        <dbReference type="ARBA" id="ARBA00023224"/>
    </source>
</evidence>
<dbReference type="GO" id="GO:0004984">
    <property type="term" value="F:olfactory receptor activity"/>
    <property type="evidence" value="ECO:0007669"/>
    <property type="project" value="InterPro"/>
</dbReference>
<evidence type="ECO:0000313" key="10">
    <source>
        <dbReference type="EMBL" id="OAD60888.1"/>
    </source>
</evidence>
<dbReference type="InterPro" id="IPR004117">
    <property type="entry name" value="7tm6_olfct_rcpt"/>
</dbReference>
<evidence type="ECO:0000256" key="5">
    <source>
        <dbReference type="ARBA" id="ARBA00022989"/>
    </source>
</evidence>
<keyword evidence="11" id="KW-1185">Reference proteome</keyword>
<evidence type="ECO:0000313" key="11">
    <source>
        <dbReference type="Proteomes" id="UP000250275"/>
    </source>
</evidence>
<keyword evidence="5 9" id="KW-1133">Transmembrane helix</keyword>
<dbReference type="Proteomes" id="UP000250275">
    <property type="component" value="Unassembled WGS sequence"/>
</dbReference>
<keyword evidence="2" id="KW-0716">Sensory transduction</keyword>
<keyword evidence="7 10" id="KW-0675">Receptor</keyword>
<gene>
    <name evidence="10" type="ORF">WN48_03997</name>
</gene>
<sequence>MHATEYTDMSINVSRVLLKLTGNWVTMNDTEKRHRVLAMSYTIVALVYGVYVNVVDVYHSLDDLDLLAVQQIGISYICNENFFCLLNLHMVYQFRMLQYKLRKFWLKINEQTDIIAYTSRCHTELKKCIEQHQSLIRFSDRIETIYTLPILGHVVVFSMLMCFDSYEIILADTPPSKKVSLVLNLGGTFFQFLMFTYSCDNLIRQSVDVGNAVFSGPWANLPMDKVGTVVRKNLIIVIMRSHRVCSLTAGGFFPISLETYTAVLSTAMSYFTLLKRSSDVEDT</sequence>
<evidence type="ECO:0000256" key="9">
    <source>
        <dbReference type="SAM" id="Phobius"/>
    </source>
</evidence>
<comment type="subcellular location">
    <subcellularLocation>
        <location evidence="1">Membrane</location>
        <topology evidence="1">Multi-pass membrane protein</topology>
    </subcellularLocation>
</comment>
<keyword evidence="4" id="KW-0552">Olfaction</keyword>
<evidence type="ECO:0000256" key="1">
    <source>
        <dbReference type="ARBA" id="ARBA00004141"/>
    </source>
</evidence>
<dbReference type="OrthoDB" id="8185860at2759"/>
<keyword evidence="6 9" id="KW-0472">Membrane</keyword>
<evidence type="ECO:0000256" key="6">
    <source>
        <dbReference type="ARBA" id="ARBA00023136"/>
    </source>
</evidence>
<dbReference type="Pfam" id="PF02949">
    <property type="entry name" value="7tm_6"/>
    <property type="match status" value="1"/>
</dbReference>
<name>A0A310SKQ6_9HYME</name>
<dbReference type="EMBL" id="KQ760287">
    <property type="protein sequence ID" value="OAD60888.1"/>
    <property type="molecule type" value="Genomic_DNA"/>
</dbReference>
<reference evidence="10 11" key="1">
    <citation type="submission" date="2015-07" db="EMBL/GenBank/DDBJ databases">
        <title>The genome of Eufriesea mexicana.</title>
        <authorList>
            <person name="Pan H."/>
            <person name="Kapheim K."/>
        </authorList>
    </citation>
    <scope>NUCLEOTIDE SEQUENCE [LARGE SCALE GENOMIC DNA]</scope>
    <source>
        <strain evidence="10">0111107269</strain>
        <tissue evidence="10">Whole body</tissue>
    </source>
</reference>
<dbReference type="PANTHER" id="PTHR21137">
    <property type="entry name" value="ODORANT RECEPTOR"/>
    <property type="match status" value="1"/>
</dbReference>
<organism evidence="10 11">
    <name type="scientific">Eufriesea mexicana</name>
    <dbReference type="NCBI Taxonomy" id="516756"/>
    <lineage>
        <taxon>Eukaryota</taxon>
        <taxon>Metazoa</taxon>
        <taxon>Ecdysozoa</taxon>
        <taxon>Arthropoda</taxon>
        <taxon>Hexapoda</taxon>
        <taxon>Insecta</taxon>
        <taxon>Pterygota</taxon>
        <taxon>Neoptera</taxon>
        <taxon>Endopterygota</taxon>
        <taxon>Hymenoptera</taxon>
        <taxon>Apocrita</taxon>
        <taxon>Aculeata</taxon>
        <taxon>Apoidea</taxon>
        <taxon>Anthophila</taxon>
        <taxon>Apidae</taxon>
        <taxon>Eufriesea</taxon>
    </lineage>
</organism>
<evidence type="ECO:0000256" key="3">
    <source>
        <dbReference type="ARBA" id="ARBA00022692"/>
    </source>
</evidence>
<dbReference type="AlphaFoldDB" id="A0A310SKQ6"/>
<dbReference type="PANTHER" id="PTHR21137:SF42">
    <property type="entry name" value="ODORANT RECEPTOR 83A"/>
    <property type="match status" value="1"/>
</dbReference>
<keyword evidence="8" id="KW-0807">Transducer</keyword>
<dbReference type="GO" id="GO:0005886">
    <property type="term" value="C:plasma membrane"/>
    <property type="evidence" value="ECO:0007669"/>
    <property type="project" value="TreeGrafter"/>
</dbReference>